<organism evidence="3">
    <name type="scientific">Schistosoma curassoni</name>
    <dbReference type="NCBI Taxonomy" id="6186"/>
    <lineage>
        <taxon>Eukaryota</taxon>
        <taxon>Metazoa</taxon>
        <taxon>Spiralia</taxon>
        <taxon>Lophotrochozoa</taxon>
        <taxon>Platyhelminthes</taxon>
        <taxon>Trematoda</taxon>
        <taxon>Digenea</taxon>
        <taxon>Strigeidida</taxon>
        <taxon>Schistosomatoidea</taxon>
        <taxon>Schistosomatidae</taxon>
        <taxon>Schistosoma</taxon>
    </lineage>
</organism>
<dbReference type="Gene3D" id="3.10.10.10">
    <property type="entry name" value="HIV Type 1 Reverse Transcriptase, subunit A, domain 1"/>
    <property type="match status" value="1"/>
</dbReference>
<protein>
    <submittedName>
        <fullName evidence="3">Reverse transcriptase domain-containing protein</fullName>
    </submittedName>
</protein>
<dbReference type="SUPFAM" id="SSF56672">
    <property type="entry name" value="DNA/RNA polymerases"/>
    <property type="match status" value="1"/>
</dbReference>
<dbReference type="InterPro" id="IPR043128">
    <property type="entry name" value="Rev_trsase/Diguanyl_cyclase"/>
</dbReference>
<name>A0A183KWW1_9TREM</name>
<evidence type="ECO:0000313" key="1">
    <source>
        <dbReference type="EMBL" id="VDP69507.1"/>
    </source>
</evidence>
<reference evidence="3" key="1">
    <citation type="submission" date="2016-06" db="UniProtKB">
        <authorList>
            <consortium name="WormBaseParasite"/>
        </authorList>
    </citation>
    <scope>IDENTIFICATION</scope>
</reference>
<evidence type="ECO:0000313" key="2">
    <source>
        <dbReference type="Proteomes" id="UP000279833"/>
    </source>
</evidence>
<dbReference type="AlphaFoldDB" id="A0A183KWW1"/>
<dbReference type="InterPro" id="IPR043502">
    <property type="entry name" value="DNA/RNA_pol_sf"/>
</dbReference>
<accession>A0A183KWW1</accession>
<proteinExistence type="predicted"/>
<evidence type="ECO:0000313" key="3">
    <source>
        <dbReference type="WBParaSite" id="SCUD_0001955801-mRNA-1"/>
    </source>
</evidence>
<dbReference type="Proteomes" id="UP000279833">
    <property type="component" value="Unassembled WGS sequence"/>
</dbReference>
<gene>
    <name evidence="1" type="ORF">SCUD_LOCUS19558</name>
</gene>
<reference evidence="1 2" key="2">
    <citation type="submission" date="2018-11" db="EMBL/GenBank/DDBJ databases">
        <authorList>
            <consortium name="Pathogen Informatics"/>
        </authorList>
    </citation>
    <scope>NUCLEOTIDE SEQUENCE [LARGE SCALE GENOMIC DNA]</scope>
    <source>
        <strain evidence="1">Dakar</strain>
        <strain evidence="2">Dakar, Senegal</strain>
    </source>
</reference>
<dbReference type="EMBL" id="UZAK01042740">
    <property type="protein sequence ID" value="VDP69507.1"/>
    <property type="molecule type" value="Genomic_DNA"/>
</dbReference>
<keyword evidence="2" id="KW-1185">Reference proteome</keyword>
<sequence>MVLILVRISKPSEKYFESSSKHEHRFGERLSCGQLSCPSSDAKCFNCAEIVQMSSIPIGPFSSISPMIISYFILFKFNCLPFSIIRSPTIFRDVMNNVVDDLSNVNNCHDDPFVHGPDDQEHDFLPLKTLKAFCSRAAVSPMKMHL</sequence>
<dbReference type="WBParaSite" id="SCUD_0001955801-mRNA-1">
    <property type="protein sequence ID" value="SCUD_0001955801-mRNA-1"/>
    <property type="gene ID" value="SCUD_0001955801"/>
</dbReference>
<dbReference type="Gene3D" id="3.30.70.270">
    <property type="match status" value="1"/>
</dbReference>